<name>A0A376KRA6_ECOLX</name>
<feature type="active site" evidence="3">
    <location>
        <position position="19"/>
    </location>
</feature>
<dbReference type="EMBL" id="UFZQ01000001">
    <property type="protein sequence ID" value="STE85269.1"/>
    <property type="molecule type" value="Genomic_DNA"/>
</dbReference>
<keyword evidence="2 5" id="KW-0378">Hydrolase</keyword>
<sequence>MRGKVMLFGHWDNECEIPDPYRKSRETFAAVYTLLERSARQWAQALNAEQV</sequence>
<comment type="similarity">
    <text evidence="1">Belongs to the low molecular weight phosphotyrosine protein phosphatase family.</text>
</comment>
<gene>
    <name evidence="5" type="primary">wzb_2</name>
    <name evidence="5" type="ORF">NCTC10418_02869</name>
</gene>
<dbReference type="Gene3D" id="3.40.50.2300">
    <property type="match status" value="1"/>
</dbReference>
<dbReference type="SUPFAM" id="SSF52788">
    <property type="entry name" value="Phosphotyrosine protein phosphatases I"/>
    <property type="match status" value="1"/>
</dbReference>
<organism evidence="5 6">
    <name type="scientific">Escherichia coli</name>
    <dbReference type="NCBI Taxonomy" id="562"/>
    <lineage>
        <taxon>Bacteria</taxon>
        <taxon>Pseudomonadati</taxon>
        <taxon>Pseudomonadota</taxon>
        <taxon>Gammaproteobacteria</taxon>
        <taxon>Enterobacterales</taxon>
        <taxon>Enterobacteriaceae</taxon>
        <taxon>Escherichia</taxon>
    </lineage>
</organism>
<dbReference type="Pfam" id="PF01451">
    <property type="entry name" value="LMWPc"/>
    <property type="match status" value="1"/>
</dbReference>
<reference evidence="5 6" key="1">
    <citation type="submission" date="2018-06" db="EMBL/GenBank/DDBJ databases">
        <authorList>
            <consortium name="Pathogen Informatics"/>
            <person name="Doyle S."/>
        </authorList>
    </citation>
    <scope>NUCLEOTIDE SEQUENCE [LARGE SCALE GENOMIC DNA]</scope>
    <source>
        <strain evidence="5 6">NCTC10418</strain>
    </source>
</reference>
<evidence type="ECO:0000256" key="2">
    <source>
        <dbReference type="ARBA" id="ARBA00022801"/>
    </source>
</evidence>
<evidence type="ECO:0000313" key="5">
    <source>
        <dbReference type="EMBL" id="STE85269.1"/>
    </source>
</evidence>
<evidence type="ECO:0000259" key="4">
    <source>
        <dbReference type="Pfam" id="PF01451"/>
    </source>
</evidence>
<dbReference type="Proteomes" id="UP000255460">
    <property type="component" value="Unassembled WGS sequence"/>
</dbReference>
<evidence type="ECO:0000256" key="3">
    <source>
        <dbReference type="PIRSR" id="PIRSR617867-1"/>
    </source>
</evidence>
<dbReference type="AlphaFoldDB" id="A0A376KRA6"/>
<proteinExistence type="inferred from homology"/>
<dbReference type="InterPro" id="IPR017867">
    <property type="entry name" value="Tyr_phospatase_low_mol_wt"/>
</dbReference>
<dbReference type="PRINTS" id="PR00719">
    <property type="entry name" value="LMWPTPASE"/>
</dbReference>
<evidence type="ECO:0000256" key="1">
    <source>
        <dbReference type="ARBA" id="ARBA00011063"/>
    </source>
</evidence>
<accession>A0A376KRA6</accession>
<evidence type="ECO:0000313" key="6">
    <source>
        <dbReference type="Proteomes" id="UP000255460"/>
    </source>
</evidence>
<dbReference type="InterPro" id="IPR023485">
    <property type="entry name" value="Ptyr_pPase"/>
</dbReference>
<feature type="domain" description="Phosphotyrosine protein phosphatase I" evidence="4">
    <location>
        <begin position="2"/>
        <end position="43"/>
    </location>
</feature>
<dbReference type="InterPro" id="IPR036196">
    <property type="entry name" value="Ptyr_pPase_sf"/>
</dbReference>
<dbReference type="EC" id="3.1.3.48" evidence="5"/>
<protein>
    <submittedName>
        <fullName evidence="5">Protein-tyrosine-phosphatase</fullName>
        <ecNumber evidence="5">3.1.3.48</ecNumber>
    </submittedName>
</protein>
<dbReference type="GO" id="GO:0004725">
    <property type="term" value="F:protein tyrosine phosphatase activity"/>
    <property type="evidence" value="ECO:0007669"/>
    <property type="project" value="UniProtKB-EC"/>
</dbReference>